<dbReference type="Proteomes" id="UP000725002">
    <property type="component" value="Unassembled WGS sequence"/>
</dbReference>
<feature type="domain" description="SusE outer membrane protein" evidence="1">
    <location>
        <begin position="155"/>
        <end position="250"/>
    </location>
</feature>
<sequence>MKRKYIIVPALAAGILAGCTEEQPNGGGLLDEPAIVQTLVAPQEGAEISLDNIETLAFEWSAAEWTGYGDVEYDLVFDYAEGDFSEPVYILPAEQSGVTKIFIPKSMLDELFYAGITDNKERISVSWAVIARSGSGLYSELSSEIRDLILTKTPDPAIVTDLLAPANGYDVVMKNLQESETVDFSWEAPVWLGEGDLSYEVVIDRPDGDFSAPLFKSPRVSETSVAVSREDFEAILETLASDEYSVSLKWAVNSFAGDNAWTSSVSSALNVVQQAKPFETGDPLYIGGAGSETGQQTVYIPSDYFNVSLADFEDKDCSNKKEVDYNYEIFTKLQAGTPFYFYAGYEDYFYTVSADGSAFKEISDASEAEGTVPSDGIYRIRFSTETGKAKVQIVTRVYCRNTSNATNIMMDYQGNGLWEVNNASAPFSAGNTYKFMVTAGGEGDGFDQPYGVTYQGTLSQDADESLWYVQPVRKGGNVLVYTYPSGLGSGLHVRLYLNNDKGHYTHEFLNWQ</sequence>
<accession>A0A940DVQ8</accession>
<evidence type="ECO:0000259" key="1">
    <source>
        <dbReference type="Pfam" id="PF14292"/>
    </source>
</evidence>
<reference evidence="2" key="1">
    <citation type="submission" date="2020-10" db="EMBL/GenBank/DDBJ databases">
        <authorList>
            <person name="Gilroy R."/>
        </authorList>
    </citation>
    <scope>NUCLEOTIDE SEQUENCE</scope>
    <source>
        <strain evidence="2">G3-8215</strain>
    </source>
</reference>
<evidence type="ECO:0000313" key="3">
    <source>
        <dbReference type="Proteomes" id="UP000725002"/>
    </source>
</evidence>
<protein>
    <submittedName>
        <fullName evidence="2">SusE domain-containing protein</fullName>
    </submittedName>
</protein>
<dbReference type="PROSITE" id="PS51257">
    <property type="entry name" value="PROKAR_LIPOPROTEIN"/>
    <property type="match status" value="1"/>
</dbReference>
<dbReference type="Pfam" id="PF14292">
    <property type="entry name" value="SusE"/>
    <property type="match status" value="1"/>
</dbReference>
<reference evidence="2" key="2">
    <citation type="journal article" date="2021" name="PeerJ">
        <title>Extensive microbial diversity within the chicken gut microbiome revealed by metagenomics and culture.</title>
        <authorList>
            <person name="Gilroy R."/>
            <person name="Ravi A."/>
            <person name="Getino M."/>
            <person name="Pursley I."/>
            <person name="Horton D.L."/>
            <person name="Alikhan N.F."/>
            <person name="Baker D."/>
            <person name="Gharbi K."/>
            <person name="Hall N."/>
            <person name="Watson M."/>
            <person name="Adriaenssens E.M."/>
            <person name="Foster-Nyarko E."/>
            <person name="Jarju S."/>
            <person name="Secka A."/>
            <person name="Antonio M."/>
            <person name="Oren A."/>
            <person name="Chaudhuri R.R."/>
            <person name="La Ragione R."/>
            <person name="Hildebrand F."/>
            <person name="Pallen M.J."/>
        </authorList>
    </citation>
    <scope>NUCLEOTIDE SEQUENCE</scope>
    <source>
        <strain evidence="2">G3-8215</strain>
    </source>
</reference>
<proteinExistence type="predicted"/>
<gene>
    <name evidence="2" type="ORF">IAB75_05305</name>
</gene>
<comment type="caution">
    <text evidence="2">The sequence shown here is derived from an EMBL/GenBank/DDBJ whole genome shotgun (WGS) entry which is preliminary data.</text>
</comment>
<evidence type="ECO:0000313" key="2">
    <source>
        <dbReference type="EMBL" id="MBO8483513.1"/>
    </source>
</evidence>
<dbReference type="AlphaFoldDB" id="A0A940DVQ8"/>
<dbReference type="InterPro" id="IPR025970">
    <property type="entry name" value="SusE"/>
</dbReference>
<dbReference type="EMBL" id="JADILV010000036">
    <property type="protein sequence ID" value="MBO8483513.1"/>
    <property type="molecule type" value="Genomic_DNA"/>
</dbReference>
<name>A0A940DVQ8_9BACT</name>
<organism evidence="2 3">
    <name type="scientific">Candidatus Cryptobacteroides avicola</name>
    <dbReference type="NCBI Taxonomy" id="2840757"/>
    <lineage>
        <taxon>Bacteria</taxon>
        <taxon>Pseudomonadati</taxon>
        <taxon>Bacteroidota</taxon>
        <taxon>Bacteroidia</taxon>
        <taxon>Bacteroidales</taxon>
        <taxon>Candidatus Cryptobacteroides</taxon>
    </lineage>
</organism>